<dbReference type="SUPFAM" id="SSF55486">
    <property type="entry name" value="Metalloproteases ('zincins'), catalytic domain"/>
    <property type="match status" value="1"/>
</dbReference>
<evidence type="ECO:0000313" key="9">
    <source>
        <dbReference type="Proteomes" id="UP000317171"/>
    </source>
</evidence>
<dbReference type="InterPro" id="IPR013517">
    <property type="entry name" value="FG-GAP"/>
</dbReference>
<feature type="domain" description="Calx-beta" evidence="7">
    <location>
        <begin position="4644"/>
        <end position="4740"/>
    </location>
</feature>
<evidence type="ECO:0000256" key="3">
    <source>
        <dbReference type="ARBA" id="ARBA00022837"/>
    </source>
</evidence>
<feature type="domain" description="Calx-beta" evidence="7">
    <location>
        <begin position="4420"/>
        <end position="4516"/>
    </location>
</feature>
<keyword evidence="9" id="KW-1185">Reference proteome</keyword>
<dbReference type="InterPro" id="IPR013519">
    <property type="entry name" value="Int_alpha_beta-p"/>
</dbReference>
<dbReference type="Gene3D" id="2.130.10.130">
    <property type="entry name" value="Integrin alpha, N-terminal"/>
    <property type="match status" value="6"/>
</dbReference>
<dbReference type="GO" id="GO:0000272">
    <property type="term" value="P:polysaccharide catabolic process"/>
    <property type="evidence" value="ECO:0007669"/>
    <property type="project" value="InterPro"/>
</dbReference>
<feature type="domain" description="Calx-beta" evidence="7">
    <location>
        <begin position="707"/>
        <end position="808"/>
    </location>
</feature>
<keyword evidence="3" id="KW-0106">Calcium</keyword>
<evidence type="ECO:0000259" key="7">
    <source>
        <dbReference type="SMART" id="SM00237"/>
    </source>
</evidence>
<feature type="domain" description="Calx-beta" evidence="7">
    <location>
        <begin position="3446"/>
        <end position="3542"/>
    </location>
</feature>
<feature type="domain" description="Calx-beta" evidence="7">
    <location>
        <begin position="2663"/>
        <end position="2759"/>
    </location>
</feature>
<dbReference type="InterPro" id="IPR051171">
    <property type="entry name" value="CaCA"/>
</dbReference>
<keyword evidence="2" id="KW-0677">Repeat</keyword>
<dbReference type="InterPro" id="IPR003644">
    <property type="entry name" value="Calx_beta"/>
</dbReference>
<dbReference type="SMART" id="SM00237">
    <property type="entry name" value="Calx_beta"/>
    <property type="match status" value="25"/>
</dbReference>
<dbReference type="Pfam" id="PF14312">
    <property type="entry name" value="FG-GAP_2"/>
    <property type="match status" value="16"/>
</dbReference>
<evidence type="ECO:0000256" key="2">
    <source>
        <dbReference type="ARBA" id="ARBA00022737"/>
    </source>
</evidence>
<feature type="domain" description="Calx-beta" evidence="7">
    <location>
        <begin position="1048"/>
        <end position="1144"/>
    </location>
</feature>
<dbReference type="PROSITE" id="PS00018">
    <property type="entry name" value="EF_HAND_1"/>
    <property type="match status" value="1"/>
</dbReference>
<dbReference type="GO" id="GO:0008237">
    <property type="term" value="F:metallopeptidase activity"/>
    <property type="evidence" value="ECO:0007669"/>
    <property type="project" value="InterPro"/>
</dbReference>
<accession>A0A517RDJ5</accession>
<name>A0A517RDJ5_9PLAN</name>
<feature type="domain" description="Calx-beta" evidence="7">
    <location>
        <begin position="2998"/>
        <end position="3094"/>
    </location>
</feature>
<dbReference type="GO" id="GO:0030001">
    <property type="term" value="P:metal ion transport"/>
    <property type="evidence" value="ECO:0007669"/>
    <property type="project" value="TreeGrafter"/>
</dbReference>
<keyword evidence="4" id="KW-0813">Transport</keyword>
<dbReference type="Proteomes" id="UP000317171">
    <property type="component" value="Chromosome"/>
</dbReference>
<gene>
    <name evidence="8" type="ORF">Pan241w_20160</name>
</gene>
<feature type="domain" description="Calx-beta" evidence="7">
    <location>
        <begin position="3222"/>
        <end position="3318"/>
    </location>
</feature>
<dbReference type="SMART" id="SM00191">
    <property type="entry name" value="Int_alpha"/>
    <property type="match status" value="14"/>
</dbReference>
<feature type="domain" description="Calx-beta" evidence="7">
    <location>
        <begin position="1496"/>
        <end position="1592"/>
    </location>
</feature>
<feature type="domain" description="Calx-beta" evidence="7">
    <location>
        <begin position="1384"/>
        <end position="1480"/>
    </location>
</feature>
<dbReference type="OrthoDB" id="282736at2"/>
<feature type="domain" description="Calx-beta" evidence="7">
    <location>
        <begin position="2774"/>
        <end position="2870"/>
    </location>
</feature>
<evidence type="ECO:0000256" key="1">
    <source>
        <dbReference type="ARBA" id="ARBA00022729"/>
    </source>
</evidence>
<dbReference type="InterPro" id="IPR024079">
    <property type="entry name" value="MetalloPept_cat_dom_sf"/>
</dbReference>
<dbReference type="EMBL" id="CP036269">
    <property type="protein sequence ID" value="QDT41936.1"/>
    <property type="molecule type" value="Genomic_DNA"/>
</dbReference>
<dbReference type="GO" id="GO:0007154">
    <property type="term" value="P:cell communication"/>
    <property type="evidence" value="ECO:0007669"/>
    <property type="project" value="InterPro"/>
</dbReference>
<evidence type="ECO:0000313" key="8">
    <source>
        <dbReference type="EMBL" id="QDT41936.1"/>
    </source>
</evidence>
<dbReference type="KEGG" id="gaz:Pan241w_20160"/>
<feature type="domain" description="Calx-beta" evidence="7">
    <location>
        <begin position="1160"/>
        <end position="1256"/>
    </location>
</feature>
<evidence type="ECO:0000256" key="4">
    <source>
        <dbReference type="ARBA" id="ARBA00023065"/>
    </source>
</evidence>
<feature type="domain" description="Calx-beta" evidence="7">
    <location>
        <begin position="171"/>
        <end position="266"/>
    </location>
</feature>
<dbReference type="GO" id="GO:0016020">
    <property type="term" value="C:membrane"/>
    <property type="evidence" value="ECO:0007669"/>
    <property type="project" value="InterPro"/>
</dbReference>
<feature type="domain" description="Calx-beta" evidence="7">
    <location>
        <begin position="1272"/>
        <end position="1368"/>
    </location>
</feature>
<dbReference type="SUPFAM" id="SSF50965">
    <property type="entry name" value="Galactose oxidase, central domain"/>
    <property type="match status" value="3"/>
</dbReference>
<dbReference type="InterPro" id="IPR038081">
    <property type="entry name" value="CalX-like_sf"/>
</dbReference>
<evidence type="ECO:0000256" key="5">
    <source>
        <dbReference type="ARBA" id="ARBA00023180"/>
    </source>
</evidence>
<dbReference type="Gene3D" id="1.10.1330.10">
    <property type="entry name" value="Dockerin domain"/>
    <property type="match status" value="1"/>
</dbReference>
<dbReference type="Gene3D" id="2.60.40.2030">
    <property type="match status" value="27"/>
</dbReference>
<feature type="domain" description="Calx-beta" evidence="7">
    <location>
        <begin position="1608"/>
        <end position="1716"/>
    </location>
</feature>
<feature type="domain" description="Calx-beta" evidence="7">
    <location>
        <begin position="821"/>
        <end position="917"/>
    </location>
</feature>
<dbReference type="Gene3D" id="3.40.390.10">
    <property type="entry name" value="Collagenase (Catalytic Domain)"/>
    <property type="match status" value="1"/>
</dbReference>
<organism evidence="8 9">
    <name type="scientific">Gimesia alba</name>
    <dbReference type="NCBI Taxonomy" id="2527973"/>
    <lineage>
        <taxon>Bacteria</taxon>
        <taxon>Pseudomonadati</taxon>
        <taxon>Planctomycetota</taxon>
        <taxon>Planctomycetia</taxon>
        <taxon>Planctomycetales</taxon>
        <taxon>Planctomycetaceae</taxon>
        <taxon>Gimesia</taxon>
    </lineage>
</organism>
<evidence type="ECO:0000256" key="6">
    <source>
        <dbReference type="SAM" id="MobiDB-lite"/>
    </source>
</evidence>
<feature type="domain" description="Calx-beta" evidence="7">
    <location>
        <begin position="3110"/>
        <end position="3206"/>
    </location>
</feature>
<dbReference type="Pfam" id="PF03160">
    <property type="entry name" value="Calx-beta"/>
    <property type="match status" value="20"/>
</dbReference>
<keyword evidence="4" id="KW-0406">Ion transport</keyword>
<dbReference type="InterPro" id="IPR036439">
    <property type="entry name" value="Dockerin_dom_sf"/>
</dbReference>
<dbReference type="PANTHER" id="PTHR11878">
    <property type="entry name" value="SODIUM/CALCIUM EXCHANGER"/>
    <property type="match status" value="1"/>
</dbReference>
<feature type="domain" description="Calx-beta" evidence="7">
    <location>
        <begin position="3334"/>
        <end position="3430"/>
    </location>
</feature>
<dbReference type="InterPro" id="IPR018247">
    <property type="entry name" value="EF_Hand_1_Ca_BS"/>
</dbReference>
<keyword evidence="1" id="KW-0732">Signal</keyword>
<feature type="domain" description="Calx-beta" evidence="7">
    <location>
        <begin position="2886"/>
        <end position="2982"/>
    </location>
</feature>
<feature type="region of interest" description="Disordered" evidence="6">
    <location>
        <begin position="17"/>
        <end position="38"/>
    </location>
</feature>
<feature type="compositionally biased region" description="Polar residues" evidence="6">
    <location>
        <begin position="27"/>
        <end position="38"/>
    </location>
</feature>
<feature type="domain" description="Calx-beta" evidence="7">
    <location>
        <begin position="4532"/>
        <end position="4628"/>
    </location>
</feature>
<feature type="domain" description="Calx-beta" evidence="7">
    <location>
        <begin position="933"/>
        <end position="1032"/>
    </location>
</feature>
<reference evidence="8 9" key="1">
    <citation type="submission" date="2019-02" db="EMBL/GenBank/DDBJ databases">
        <title>Deep-cultivation of Planctomycetes and their phenomic and genomic characterization uncovers novel biology.</title>
        <authorList>
            <person name="Wiegand S."/>
            <person name="Jogler M."/>
            <person name="Boedeker C."/>
            <person name="Pinto D."/>
            <person name="Vollmers J."/>
            <person name="Rivas-Marin E."/>
            <person name="Kohn T."/>
            <person name="Peeters S.H."/>
            <person name="Heuer A."/>
            <person name="Rast P."/>
            <person name="Oberbeckmann S."/>
            <person name="Bunk B."/>
            <person name="Jeske O."/>
            <person name="Meyerdierks A."/>
            <person name="Storesund J.E."/>
            <person name="Kallscheuer N."/>
            <person name="Luecker S."/>
            <person name="Lage O.M."/>
            <person name="Pohl T."/>
            <person name="Merkel B.J."/>
            <person name="Hornburger P."/>
            <person name="Mueller R.-W."/>
            <person name="Bruemmer F."/>
            <person name="Labrenz M."/>
            <person name="Spormann A.M."/>
            <person name="Op den Camp H."/>
            <person name="Overmann J."/>
            <person name="Amann R."/>
            <person name="Jetten M.S.M."/>
            <person name="Mascher T."/>
            <person name="Medema M.H."/>
            <person name="Devos D.P."/>
            <person name="Kaster A.-K."/>
            <person name="Ovreas L."/>
            <person name="Rohde M."/>
            <person name="Galperin M.Y."/>
            <person name="Jogler C."/>
        </authorList>
    </citation>
    <scope>NUCLEOTIDE SEQUENCE [LARGE SCALE GENOMIC DNA]</scope>
    <source>
        <strain evidence="8 9">Pan241w</strain>
    </source>
</reference>
<dbReference type="InterPro" id="IPR011043">
    <property type="entry name" value="Gal_Oxase/kelch_b-propeller"/>
</dbReference>
<feature type="domain" description="Calx-beta" evidence="7">
    <location>
        <begin position="4195"/>
        <end position="4292"/>
    </location>
</feature>
<keyword evidence="5" id="KW-0325">Glycoprotein</keyword>
<proteinExistence type="predicted"/>
<dbReference type="InterPro" id="IPR028994">
    <property type="entry name" value="Integrin_alpha_N"/>
</dbReference>
<feature type="compositionally biased region" description="Basic residues" evidence="6">
    <location>
        <begin position="17"/>
        <end position="26"/>
    </location>
</feature>
<dbReference type="PANTHER" id="PTHR11878:SF65">
    <property type="entry name" value="NA_CA-EXCHANGE PROTEIN, ISOFORM G"/>
    <property type="match status" value="1"/>
</dbReference>
<feature type="domain" description="Calx-beta" evidence="7">
    <location>
        <begin position="4308"/>
        <end position="4404"/>
    </location>
</feature>
<feature type="domain" description="Calx-beta" evidence="7">
    <location>
        <begin position="3558"/>
        <end position="3654"/>
    </location>
</feature>
<sequence>MLLTNWLRSIANRCRSPRKHNRKLQRRQSQNVSLSRSFNSENRQLNTIEALEDRTMLTSEFSISSDFRIDEGDSGDTIATFTITRNGSYAGSLNSIATVDFHTEDDTALSAEGDYVPVSTTLTFGADSTSLKQTQTVEVIINGDILVEEEEKFKGIISHNSSGTTIRTSTADERIANDDQARISINDVTVNEAAGTAVLTVSIDKPVDSYLLIDYATAPDTATSGDFLSSSGDIYFAAGEQSKTISINIFNDERFEFEESFEVHLTGVRSYRSDVFITDDLGVVTIEPDYDFVHQFELQSKLFSPGTAGSFDEYGRSFDIDDNSMIVSSRGWDEAGENIGAAFVYTRNNQGTPTIFSDDTWDYQATLLPPVGYTTDGFGYSVAINGNTAVVSDYRDDEGAENSGAIYVYTRSNNVWTFQQKLKASEPQRVAEFGHVLKIESDMIFVGVANANGELIPGSSYPYSDHGQGAVYVFSRSGNTWSEMARLTASDPETYKHFGDSIDVDGTTLVVGAVADSDDNLHYNSGAVYVFDLQDGNWIEVQKLKSDSPHDGEYFGNSVALDGDNLVVGAVFHESFNPDTEQLDNTGAAYVFTRVDDVWLETQTLTITPDVFNSYFGTSVDIQGDLILVSSIRDPASHLITENGATYLFRKENSTWVQVDILRDLDLNDDAYFGRKIAISHDLILINAVHDNEQEQAAGSIYVYRPTDLPTISIDNMSFTEGDTGSKYVTIEVTRTSTTPGDLSIPALVHFATMDGDAKVMTGDYLGNSGTLSFEGDPDAIFQTRTFTVQIFGDTFVEKNETFLVKLSNPLGNARLLDKTATITIIEDDQSLVRIDDVSLHENEGTATIYVTLDKPVDATVSVDYSTANRTAYSTADYISTSGTITFTAGTQSQAITVPIVNNSQVETEESFYINLSHIQSEGANVDFGDSQGEVTIQDDDQTVIPLLTIEDVAVNEDAGTATLNVSLSSAIPTTVTVDYITANDTAVSPNDYLARSGTITFNPLETARTITIPIFNSDTVEADETFYVFLSNIQSGVYQVLMNDDQALVTILDKDRPRLTISDLIVNESAATATLSVNLTKAQTEAFTVEYATEDVSAYSTTDFQSSTGVLTFEAGETIQTIDIPLTDDDLVEADETFLVNLFNLQDGSLNVSILDNQAQVIIQDDDQATISIDDITVHEDAGTATLQVSLSAPVNGDVFVDFSTSDQTATSPGDYAATSGTLHFSANEQTKTITVPIVNSTPLEANKTFLVNLSHVQSNGLIVTLADNQAEVTIVDSIPLRLSIDAVTVNESGGTATLYVSLNQSIDSAFSVDFDTYSQTALSTSDYTDTSGTLVFASHETTKAITIPLINDDVAEPDETFLIVLDNIQSADYLLDFTNDQAVVTIVDEDQPELTIGSAPVYEEAGTATLTVTLSKPHAQPFSVDYTTADSGAQAGLDYQATSGTLYFGVGQTSKTISIPIFDDELVESYESILVWLSNVQTGTIGVILADNLGSVTIQKSEQATVSIEDLTVNEGDGTAFVTVSLDQEVEKTVTVAYTTEDESATSSEDYLSASGTVTFNPGETTKTIEVPLIDSSLVEGTESFAIQLSGINSGLADVIFADDRASVTILDQGLQSIFSLTPTSVLEGADGTQALTFEITRTGASPGDLNFVSSVNFSTLDGTAIAGIDYTALSTTLTFAASATGITQSQTVTINVQGDLIIEDSETLFGQLSNPTGESILAGNVDTLEATGEITNDDLLENNFEFQEPYYPEDIHANHTGYEAGNSIAVDGNYMVVGAEEKHTIYVYARNDHGTTADQSDDTWEYETVLNPTSTLYTDGFGRSVAIEGNTIITGAYDDNGGTIYAFTKSGDDWVTEAPQIERIRLSGLSYSAHLGYSVAIDGNTIVAGATGVSTGGAAYILEKQGNSWTTPAVRKLQPATLSSGDQFGNSVAIEGNLIVVGAYGDDENGLTSGAAYVYAKSGSSWISSSIHETRLTASDGEIYDEFGGAVATNGYAVLVGAIRGGAYLYESNGFLANSYGPYELKFTPHLDTISTTLFGYSVAISTTGLLIGATGTVLPDNENAITGAAFYYEFAGYWSNSALKQRVISVDTQDREHFGSAVALDGTTIAVGATGADMDGIDSGGAYVFYGPDYTNKSYGEFHLNSELPPGGPLTASNVEDFYGHTLAMNDDYLIVGAPGTDSTLAPGGGVYIYAKNDHGTPDFDSDDSWIYETTLSGPNPEELTLFGSSIAIFGDTIVVGTYTKSGQYEVFIYEKNGSDWTTTPPTVTSLFDTVSRTVNIDLNNTYEDLIAFTGDTIVIGNPEGDGVEANSGVVYVYTRNGTDWSSLAPEESILYATNGATDREFGAAVDIDGDTIVVGTPGWLNGWTVYVYEKQTDWNDAVETSLYNSTVYTGGGEYGSAVAISGDTVFVGSPRSIEQRADSGAVYIFDGSMGWENAEEIEYLPTAWDNFYGYGKKLIAVDNTLIVASTHGPTFFYDGSAGWETQNESVVYSPSYYSSGSTRDDQSIAYYGNHLITDDDIPIYGTPLPEDDRKRVTRINAYTRPVPTFIIDNTEIVEGNDGTQTLNLTVTLGGLTSDLYDQNITIDYTTLDGTATTASGDYQAQTGTLSFNLAAGTATQTRTISIQINGDEKIEPHEYFSVILKNPSIKALIPREKATVTIRDNDTAFLNISDTTAYEGDGTATLTLTLDKEIEYPFTVNYYFHSGTAILFNDFQQADGSVTFNPGELSKTFTVPIVDDDKVELDETFWVNIVADVSPTDLQFTNSTADITIVDDDQAIVSIDDVSVDEESGTASLVVSLDNPVDGTITIDYATTDQTALAGEDYQATSGTLTFNPGEQSKTIIVDLINSDLLEVDKTFLVNLSNLQNSGLDVILPDSQAEVTILDSDQPSLSINDVVINEDAGTATVTVSLNQALSSALTVDFTTANDSAASPSDYQALSGTLTFNPGETSKSINISIIDSDVVEPNEIFLINLTNPQSSEYQITLSDSQSVVTIQDDDQSTISINDVTINENMETATLTVSLDHEVEAPISINYSTADGSALSSSDYQSTSGILAFAPGETSKTVTISIHDSALVEMDETFFVNLSNLQANGANVILADTQGVVTIHDDDQASISINDLSVDENAGTVALTVSLDRPVDTTVSVDFETLNGTALNASDYTTTSGTLTFNPGETTQTITLTIIDDGLTESPESFFVNLTNLHANGFNVALGNDQAEITITDDDQAILSIDDIVVNEDVGTATLTVSLDHILETAVSVDYQTVNGTAVENLDFLSSTGTVTFNPGDVSQTITVSIINSDTVEQTESMQVLLTNLQVADNLVSMPDPQGEIEILDDDQATISIDDVSVNENLGFAELTVSLSQAVDNLVTVDFFTSQQSAFSGVDYEHSAGTLTFNPDVLTQKITINLVDNELVEIDETFRVFLNKLQSNNSDVIFVDVIGQVTIVDDDQATITIDDVSVDEDAGTAVLTVSLPQIVTTPVTIDYSTFNGTAISGSDYLATSGTLTFNFREHTKTITVSLIDLDRVEADETFGVNLSNIQSSTADVVFADNQGEVTIVDDDQATISINDVTVNEAAGTATISVSLSQAVDTDISLNYATTDQTAFDSVDYLSKSGNVTFYSGSKSRNITVDLVDDQFIELDETFFVDLSNFNFNGFDVIVSDHHAVVTIQDNDLVDYEFKSKLHAVNPEVNNDLFGSDVAVDGDTMISSALYWDADQPNQGAAFIYVRNDQGTPNHPEDDTWEYQATLLAPNPAVGDSDRFGWKVAISGDTAVVGAPYQDGSGVNSGSLYVYTRSGNTWSFQQELSVPETTDNDYFGNVIAIEGDTIVVGVQSTDNFTGAAYVFNRANGIWSKSTTLVAEDADENDYFGNAVDIENATIVIGARHDSETISQSGAVYVFNFENGIWSQTQKIKDSTPGFRREFGVSISLEGNDLLIGSSSNRDLSYSSGKADLYTFDPENNLWNHSQTLTASDAAHNSHFGIDVLIKEDLILIGAVYDPASNNFDPYSSYTYGAVYVFEKENLNWVEQQKLDPAQSVKGDSFGREFDLSNGSIFVSSNLDDDEFENSGSVYVFGPKKLPEVSIGNLIVSEGDNGLHTVSVDVTRTGTNPGDLIMPASVDFQSIDGTATVSAGDYQVILGTINFGSEITSLTQTETITFQVFGDTRVEFDETFGIELSNLTGYAQLTQSMSTITIQNDDQAAISIDDVTVNEAMGTATLTVSLDQPLNTSISVDFATAANNSATSTFDYLSTSGTVTFNAEEQTKTFTVSIINSDLVELDETFLINLTNLQANGADVILGDDQATVTITDDDQASLTIDDLTVDENAGTATLTVSLDSPVDTSVSVDYTTADQTATAPDDFTSTSGTLTFNPGDQSQTIVISITNSDQVELTETFLVNLSGIQANGRNISFADDQAQVTIHDDDQATISIDDVTVDENTGTAMLTVSLDLPVDTTISVDYATADQTAAAPNDFTSTSGTLTFNPGDQSQTFVIPITNSDQIELDETFLVNLTNLQANGANIILGDNQATVTITDDDQAAISINDVTVDENAGTAILTVSLNLPVDTAISVDYTTAEGTASSPNDYTNTSGTLTFNPGDLSQTIVIPITDTDQIELDETFLVNLTNLQANGADIILGDNQAIVTITDNDQAGISIDDVSVDENAGTATLTVSLDSPVDTTVSVDFATADQTAAASDDYTSTSGTLTFNPGDQQKSITVSLVDSDLLEPDETFLVNLFNLQADGRNVTLTDSQAEVTILDDEIATAEINVRVVNTPTSTQPNGEAAALPENQNWISEWSTYWVEIWIDAHNPTEQGVFSAALDFNYTTEYTSATEIQFGAAFTQNQTGVINDQTGTVESLSAETNASRLGAKNQLLFARIKFEPLADDQVALDLSGKSIGPHDLGLGVSSAQVNLEGNIPATTNPGSFNGASIYANPLDFDDNDAINIRDLIIFINVYNSVPSTSSSDYSWFADLDQNDHVNIRDLILFIGNYGKNKSGSSPVNYPDNYPDDWNDLLTVDAETEPPSTPQTISQSTAETALESVVEQVSPALSASESETLEQIDIQVVDLEGDTLGRAAAGTIYIDVNAAGYGWFVDTTPTDHSEFAGSSELTLIALPDSEAAGQIDLLTVILHELGHILGYEHENEGVMQDGLAPGVRNLPTWGEDLDDFFSDLTDDTEMLFF</sequence>
<protein>
    <submittedName>
        <fullName evidence="8">Calx-beta domain protein</fullName>
    </submittedName>
</protein>
<dbReference type="SUPFAM" id="SSF141072">
    <property type="entry name" value="CalX-like"/>
    <property type="match status" value="27"/>
</dbReference>
<dbReference type="PROSITE" id="PS51470">
    <property type="entry name" value="FG_GAP"/>
    <property type="match status" value="1"/>
</dbReference>
<feature type="domain" description="Calx-beta" evidence="7">
    <location>
        <begin position="46"/>
        <end position="158"/>
    </location>
</feature>